<dbReference type="SMART" id="SM00575">
    <property type="entry name" value="ZnF_PMZ"/>
    <property type="match status" value="1"/>
</dbReference>
<evidence type="ECO:0000256" key="1">
    <source>
        <dbReference type="ARBA" id="ARBA00022723"/>
    </source>
</evidence>
<keyword evidence="1" id="KW-0479">Metal-binding</keyword>
<dbReference type="Pfam" id="PF10551">
    <property type="entry name" value="MULE"/>
    <property type="match status" value="1"/>
</dbReference>
<dbReference type="OrthoDB" id="1270445at2759"/>
<protein>
    <recommendedName>
        <fullName evidence="4">Zinc finger PMZ-type domain-containing protein</fullName>
    </recommendedName>
</protein>
<dbReference type="InterPro" id="IPR006564">
    <property type="entry name" value="Znf_PMZ"/>
</dbReference>
<dbReference type="PANTHER" id="PTHR31973:SF113">
    <property type="entry name" value="PROTEIN FAR1-RELATED SEQUENCE 5-LIKE"/>
    <property type="match status" value="1"/>
</dbReference>
<dbReference type="STRING" id="1194695.A0A5A7SVB1"/>
<dbReference type="AlphaFoldDB" id="A0A5A7SVB1"/>
<name>A0A5A7SVB1_CUCMM</name>
<keyword evidence="2" id="KW-0863">Zinc-finger</keyword>
<gene>
    <name evidence="5" type="ORF">E6C27_scaffold845G00530</name>
</gene>
<proteinExistence type="predicted"/>
<sequence length="254" mass="28530">MKLLKGDADDSYALIPKFFSKLKEINPGSFTAYEIDPNGHFKYCFMAIASSIEATMDGNSKIFPLAFSIVDSENDASWKWFFEQLKLSFGDLEGLVIISDRHISIPKGVLDVFPTVNPVSEVEFQVVDGGKNFLVKLNCNSCSCLFWDLEEIPCAYALIVIRSLNLNPYAFVSQYYYATVLSATYGGLVRPIDNHTDWSVVEVNDNILPPVFRRSAGRPRKRRIPSIGEVSKSSKCSRCKRAGHNIRTCTFEPI</sequence>
<accession>A0A5A7SVB1</accession>
<dbReference type="Proteomes" id="UP000321393">
    <property type="component" value="Unassembled WGS sequence"/>
</dbReference>
<evidence type="ECO:0000256" key="2">
    <source>
        <dbReference type="ARBA" id="ARBA00022771"/>
    </source>
</evidence>
<dbReference type="Pfam" id="PF04434">
    <property type="entry name" value="SWIM"/>
    <property type="match status" value="1"/>
</dbReference>
<evidence type="ECO:0000256" key="3">
    <source>
        <dbReference type="ARBA" id="ARBA00022833"/>
    </source>
</evidence>
<dbReference type="PANTHER" id="PTHR31973">
    <property type="entry name" value="POLYPROTEIN, PUTATIVE-RELATED"/>
    <property type="match status" value="1"/>
</dbReference>
<dbReference type="InterPro" id="IPR018289">
    <property type="entry name" value="MULE_transposase_dom"/>
</dbReference>
<feature type="domain" description="Zinc finger PMZ-type" evidence="4">
    <location>
        <begin position="140"/>
        <end position="167"/>
    </location>
</feature>
<reference evidence="5 6" key="1">
    <citation type="submission" date="2019-08" db="EMBL/GenBank/DDBJ databases">
        <title>Draft genome sequences of two oriental melons (Cucumis melo L. var makuwa).</title>
        <authorList>
            <person name="Kwon S.-Y."/>
        </authorList>
    </citation>
    <scope>NUCLEOTIDE SEQUENCE [LARGE SCALE GENOMIC DNA]</scope>
    <source>
        <strain evidence="6">cv. SW 3</strain>
        <tissue evidence="5">Leaf</tissue>
    </source>
</reference>
<dbReference type="InterPro" id="IPR007527">
    <property type="entry name" value="Znf_SWIM"/>
</dbReference>
<comment type="caution">
    <text evidence="5">The sequence shown here is derived from an EMBL/GenBank/DDBJ whole genome shotgun (WGS) entry which is preliminary data.</text>
</comment>
<organism evidence="5 6">
    <name type="scientific">Cucumis melo var. makuwa</name>
    <name type="common">Oriental melon</name>
    <dbReference type="NCBI Taxonomy" id="1194695"/>
    <lineage>
        <taxon>Eukaryota</taxon>
        <taxon>Viridiplantae</taxon>
        <taxon>Streptophyta</taxon>
        <taxon>Embryophyta</taxon>
        <taxon>Tracheophyta</taxon>
        <taxon>Spermatophyta</taxon>
        <taxon>Magnoliopsida</taxon>
        <taxon>eudicotyledons</taxon>
        <taxon>Gunneridae</taxon>
        <taxon>Pentapetalae</taxon>
        <taxon>rosids</taxon>
        <taxon>fabids</taxon>
        <taxon>Cucurbitales</taxon>
        <taxon>Cucurbitaceae</taxon>
        <taxon>Benincaseae</taxon>
        <taxon>Cucumis</taxon>
    </lineage>
</organism>
<evidence type="ECO:0000259" key="4">
    <source>
        <dbReference type="SMART" id="SM00575"/>
    </source>
</evidence>
<evidence type="ECO:0000313" key="5">
    <source>
        <dbReference type="EMBL" id="KAA0033257.1"/>
    </source>
</evidence>
<dbReference type="EMBL" id="SSTE01020899">
    <property type="protein sequence ID" value="KAA0033257.1"/>
    <property type="molecule type" value="Genomic_DNA"/>
</dbReference>
<keyword evidence="3" id="KW-0862">Zinc</keyword>
<evidence type="ECO:0000313" key="6">
    <source>
        <dbReference type="Proteomes" id="UP000321393"/>
    </source>
</evidence>
<dbReference type="GO" id="GO:0008270">
    <property type="term" value="F:zinc ion binding"/>
    <property type="evidence" value="ECO:0007669"/>
    <property type="project" value="UniProtKB-KW"/>
</dbReference>